<dbReference type="InterPro" id="IPR007712">
    <property type="entry name" value="RelE/ParE_toxin"/>
</dbReference>
<accession>A0A1F6FTT8</accession>
<dbReference type="InterPro" id="IPR035093">
    <property type="entry name" value="RelE/ParE_toxin_dom_sf"/>
</dbReference>
<reference evidence="2 3" key="1">
    <citation type="journal article" date="2016" name="Nat. Commun.">
        <title>Thousands of microbial genomes shed light on interconnected biogeochemical processes in an aquifer system.</title>
        <authorList>
            <person name="Anantharaman K."/>
            <person name="Brown C.T."/>
            <person name="Hug L.A."/>
            <person name="Sharon I."/>
            <person name="Castelle C.J."/>
            <person name="Probst A.J."/>
            <person name="Thomas B.C."/>
            <person name="Singh A."/>
            <person name="Wilkins M.J."/>
            <person name="Karaoz U."/>
            <person name="Brodie E.L."/>
            <person name="Williams K.H."/>
            <person name="Hubbard S.S."/>
            <person name="Banfield J.F."/>
        </authorList>
    </citation>
    <scope>NUCLEOTIDE SEQUENCE [LARGE SCALE GENOMIC DNA]</scope>
</reference>
<evidence type="ECO:0008006" key="4">
    <source>
        <dbReference type="Google" id="ProtNLM"/>
    </source>
</evidence>
<sequence>MRVNRTRNFVKQYKKLPEKVRQQFRDRLALWLENSEHPVLRVHALKGELRGYWSMNISGDYRVVYYFASAEEVVLALIGTHSQLY</sequence>
<dbReference type="Proteomes" id="UP000179230">
    <property type="component" value="Unassembled WGS sequence"/>
</dbReference>
<dbReference type="EMBL" id="MFMT01000004">
    <property type="protein sequence ID" value="OGG89265.1"/>
    <property type="molecule type" value="Genomic_DNA"/>
</dbReference>
<dbReference type="Gene3D" id="3.30.2310.20">
    <property type="entry name" value="RelE-like"/>
    <property type="match status" value="1"/>
</dbReference>
<name>A0A1F6FTT8_9BACT</name>
<gene>
    <name evidence="2" type="ORF">A2592_00165</name>
</gene>
<comment type="caution">
    <text evidence="2">The sequence shown here is derived from an EMBL/GenBank/DDBJ whole genome shotgun (WGS) entry which is preliminary data.</text>
</comment>
<organism evidence="2 3">
    <name type="scientific">Candidatus Kaiserbacteria bacterium RIFOXYD1_FULL_42_15</name>
    <dbReference type="NCBI Taxonomy" id="1798532"/>
    <lineage>
        <taxon>Bacteria</taxon>
        <taxon>Candidatus Kaiseribacteriota</taxon>
    </lineage>
</organism>
<dbReference type="Pfam" id="PF15738">
    <property type="entry name" value="YafQ_toxin"/>
    <property type="match status" value="1"/>
</dbReference>
<dbReference type="NCBIfam" id="TIGR02385">
    <property type="entry name" value="RelE_StbE"/>
    <property type="match status" value="1"/>
</dbReference>
<protein>
    <recommendedName>
        <fullName evidence="4">Type II toxin-antitoxin system mRNA interferase toxin, RelE/StbE family</fullName>
    </recommendedName>
</protein>
<proteinExistence type="predicted"/>
<evidence type="ECO:0000313" key="3">
    <source>
        <dbReference type="Proteomes" id="UP000179230"/>
    </source>
</evidence>
<evidence type="ECO:0000313" key="2">
    <source>
        <dbReference type="EMBL" id="OGG89265.1"/>
    </source>
</evidence>
<dbReference type="AlphaFoldDB" id="A0A1F6FTT8"/>
<keyword evidence="1" id="KW-1277">Toxin-antitoxin system</keyword>
<dbReference type="SUPFAM" id="SSF143011">
    <property type="entry name" value="RelE-like"/>
    <property type="match status" value="1"/>
</dbReference>
<dbReference type="InterPro" id="IPR004386">
    <property type="entry name" value="Toxin_YafQ-like"/>
</dbReference>
<evidence type="ECO:0000256" key="1">
    <source>
        <dbReference type="ARBA" id="ARBA00022649"/>
    </source>
</evidence>